<dbReference type="AlphaFoldDB" id="A0A9N8PTA6"/>
<name>A0A9N8PTA6_9PEZI</name>
<organism evidence="2 3">
    <name type="scientific">Aureobasidium uvarum</name>
    <dbReference type="NCBI Taxonomy" id="2773716"/>
    <lineage>
        <taxon>Eukaryota</taxon>
        <taxon>Fungi</taxon>
        <taxon>Dikarya</taxon>
        <taxon>Ascomycota</taxon>
        <taxon>Pezizomycotina</taxon>
        <taxon>Dothideomycetes</taxon>
        <taxon>Dothideomycetidae</taxon>
        <taxon>Dothideales</taxon>
        <taxon>Saccotheciaceae</taxon>
        <taxon>Aureobasidium</taxon>
    </lineage>
</organism>
<keyword evidence="3" id="KW-1185">Reference proteome</keyword>
<gene>
    <name evidence="2" type="ORF">AWRI4620_LOCUS6293</name>
</gene>
<comment type="caution">
    <text evidence="2">The sequence shown here is derived from an EMBL/GenBank/DDBJ whole genome shotgun (WGS) entry which is preliminary data.</text>
</comment>
<reference evidence="2" key="1">
    <citation type="submission" date="2020-06" db="EMBL/GenBank/DDBJ databases">
        <authorList>
            <person name="Onetto C."/>
        </authorList>
    </citation>
    <scope>NUCLEOTIDE SEQUENCE</scope>
</reference>
<dbReference type="EMBL" id="CAINUL010000014">
    <property type="protein sequence ID" value="CAD0112038.1"/>
    <property type="molecule type" value="Genomic_DNA"/>
</dbReference>
<feature type="region of interest" description="Disordered" evidence="1">
    <location>
        <begin position="69"/>
        <end position="127"/>
    </location>
</feature>
<protein>
    <submittedName>
        <fullName evidence="2">Uncharacterized protein</fullName>
    </submittedName>
</protein>
<proteinExistence type="predicted"/>
<evidence type="ECO:0000313" key="2">
    <source>
        <dbReference type="EMBL" id="CAD0112038.1"/>
    </source>
</evidence>
<feature type="compositionally biased region" description="Polar residues" evidence="1">
    <location>
        <begin position="71"/>
        <end position="81"/>
    </location>
</feature>
<dbReference type="OrthoDB" id="3928966at2759"/>
<dbReference type="Proteomes" id="UP000745764">
    <property type="component" value="Unassembled WGS sequence"/>
</dbReference>
<evidence type="ECO:0000256" key="1">
    <source>
        <dbReference type="SAM" id="MobiDB-lite"/>
    </source>
</evidence>
<accession>A0A9N8PTA6</accession>
<sequence length="212" mass="23593">MNNTEEVQREMNEAALILLSMADAVWDSPHVHTSDDEAHAPQTPIDYDKIEAAESLLLLSTTTHVVHADDQMNSDLPSTQPVEDDNDDIPRHTSTSPASAAPDVVPDASDFPDAASSFTSVSTPVSNSQWAGLSADQQAIQQRRLDMSARQRRQHNLQSYDHVNAQGHAIGRLWQTITERRTFRQNQRRRSATLLRAATTRGRSFSNRHSSN</sequence>
<evidence type="ECO:0000313" key="3">
    <source>
        <dbReference type="Proteomes" id="UP000745764"/>
    </source>
</evidence>
<feature type="compositionally biased region" description="Low complexity" evidence="1">
    <location>
        <begin position="94"/>
        <end position="120"/>
    </location>
</feature>